<comment type="caution">
    <text evidence="1">The sequence shown here is derived from an EMBL/GenBank/DDBJ whole genome shotgun (WGS) entry which is preliminary data.</text>
</comment>
<dbReference type="AlphaFoldDB" id="A0AAV4A371"/>
<evidence type="ECO:0000313" key="1">
    <source>
        <dbReference type="EMBL" id="GFO02646.1"/>
    </source>
</evidence>
<reference evidence="1 2" key="1">
    <citation type="journal article" date="2021" name="Elife">
        <title>Chloroplast acquisition without the gene transfer in kleptoplastic sea slugs, Plakobranchus ocellatus.</title>
        <authorList>
            <person name="Maeda T."/>
            <person name="Takahashi S."/>
            <person name="Yoshida T."/>
            <person name="Shimamura S."/>
            <person name="Takaki Y."/>
            <person name="Nagai Y."/>
            <person name="Toyoda A."/>
            <person name="Suzuki Y."/>
            <person name="Arimoto A."/>
            <person name="Ishii H."/>
            <person name="Satoh N."/>
            <person name="Nishiyama T."/>
            <person name="Hasebe M."/>
            <person name="Maruyama T."/>
            <person name="Minagawa J."/>
            <person name="Obokata J."/>
            <person name="Shigenobu S."/>
        </authorList>
    </citation>
    <scope>NUCLEOTIDE SEQUENCE [LARGE SCALE GENOMIC DNA]</scope>
</reference>
<name>A0AAV4A371_9GAST</name>
<sequence>MGFQWHFQRAGARRVCAGSRRFTSIRVDRPCVGGVGATVVSESALISAGIPLSRVRAPPPAPWPDGWPESLRSPYCGLAIHTQSLC</sequence>
<organism evidence="1 2">
    <name type="scientific">Plakobranchus ocellatus</name>
    <dbReference type="NCBI Taxonomy" id="259542"/>
    <lineage>
        <taxon>Eukaryota</taxon>
        <taxon>Metazoa</taxon>
        <taxon>Spiralia</taxon>
        <taxon>Lophotrochozoa</taxon>
        <taxon>Mollusca</taxon>
        <taxon>Gastropoda</taxon>
        <taxon>Heterobranchia</taxon>
        <taxon>Euthyneura</taxon>
        <taxon>Panpulmonata</taxon>
        <taxon>Sacoglossa</taxon>
        <taxon>Placobranchoidea</taxon>
        <taxon>Plakobranchidae</taxon>
        <taxon>Plakobranchus</taxon>
    </lineage>
</organism>
<proteinExistence type="predicted"/>
<evidence type="ECO:0000313" key="2">
    <source>
        <dbReference type="Proteomes" id="UP000735302"/>
    </source>
</evidence>
<dbReference type="Proteomes" id="UP000735302">
    <property type="component" value="Unassembled WGS sequence"/>
</dbReference>
<keyword evidence="2" id="KW-1185">Reference proteome</keyword>
<gene>
    <name evidence="1" type="ORF">PoB_002915100</name>
</gene>
<dbReference type="EMBL" id="BLXT01003614">
    <property type="protein sequence ID" value="GFO02646.1"/>
    <property type="molecule type" value="Genomic_DNA"/>
</dbReference>
<protein>
    <submittedName>
        <fullName evidence="1">Uncharacterized protein</fullName>
    </submittedName>
</protein>
<accession>A0AAV4A371</accession>